<dbReference type="InterPro" id="IPR029044">
    <property type="entry name" value="Nucleotide-diphossugar_trans"/>
</dbReference>
<organism evidence="4 5">
    <name type="scientific">Candidatus Methanoperedens nitratireducens</name>
    <dbReference type="NCBI Taxonomy" id="1392998"/>
    <lineage>
        <taxon>Archaea</taxon>
        <taxon>Methanobacteriati</taxon>
        <taxon>Methanobacteriota</taxon>
        <taxon>Stenosarchaea group</taxon>
        <taxon>Methanomicrobia</taxon>
        <taxon>Methanosarcinales</taxon>
        <taxon>ANME-2 cluster</taxon>
        <taxon>Candidatus Methanoperedentaceae</taxon>
        <taxon>Candidatus Methanoperedens</taxon>
    </lineage>
</organism>
<gene>
    <name evidence="4" type="ORF">ANME2D_01692</name>
</gene>
<keyword evidence="1" id="KW-0328">Glycosyltransferase</keyword>
<dbReference type="RefSeq" id="WP_052368686.1">
    <property type="nucleotide sequence ID" value="NZ_JMIY01000003.1"/>
</dbReference>
<name>A0A062V4M0_9EURY</name>
<keyword evidence="2 4" id="KW-0808">Transferase</keyword>
<dbReference type="EMBL" id="JMIY01000003">
    <property type="protein sequence ID" value="KCZ72287.1"/>
    <property type="molecule type" value="Genomic_DNA"/>
</dbReference>
<evidence type="ECO:0000313" key="4">
    <source>
        <dbReference type="EMBL" id="KCZ72287.1"/>
    </source>
</evidence>
<feature type="domain" description="Glycosyltransferase 2-like" evidence="3">
    <location>
        <begin position="5"/>
        <end position="146"/>
    </location>
</feature>
<dbReference type="PANTHER" id="PTHR43630:SF1">
    <property type="entry name" value="POLY-BETA-1,6-N-ACETYL-D-GLUCOSAMINE SYNTHASE"/>
    <property type="match status" value="1"/>
</dbReference>
<dbReference type="Gene3D" id="3.90.550.10">
    <property type="entry name" value="Spore Coat Polysaccharide Biosynthesis Protein SpsA, Chain A"/>
    <property type="match status" value="1"/>
</dbReference>
<evidence type="ECO:0000256" key="2">
    <source>
        <dbReference type="ARBA" id="ARBA00022679"/>
    </source>
</evidence>
<evidence type="ECO:0000256" key="1">
    <source>
        <dbReference type="ARBA" id="ARBA00022676"/>
    </source>
</evidence>
<keyword evidence="5" id="KW-1185">Reference proteome</keyword>
<accession>A0A062V4M0</accession>
<sequence>MSYILITPCRNEENNLPNLERSITAQTIKPCLWVIVDDRSSDNTPSIIKNLQKQHEWIKGLYLTEAGEYMGSHYSRVCIQGFDFAMKQCSENKLSYEYIALVDADNILEESYFETLMHEFERKKDLGIASGINAFISREKLNDFTSVLDVFNIFDTLKIQQSREDVPMGSARMWRKECFMETGGYMQVYTPDSVSNAKAKMRGWKIKRVKDARVVERGEFIAQGLWKRSKEMGRSYYYLWHPLLYVVMKSIKYSFNGPYYTGIGYLFGYVRSAIRHETRVEDEDVKRYYTHVRPKELYTHYIAKFKRMVGYGSRI</sequence>
<dbReference type="Pfam" id="PF00535">
    <property type="entry name" value="Glycos_transf_2"/>
    <property type="match status" value="1"/>
</dbReference>
<dbReference type="CDD" id="cd00761">
    <property type="entry name" value="Glyco_tranf_GTA_type"/>
    <property type="match status" value="1"/>
</dbReference>
<dbReference type="Proteomes" id="UP000027153">
    <property type="component" value="Unassembled WGS sequence"/>
</dbReference>
<dbReference type="OrthoDB" id="46222at2157"/>
<reference evidence="4 5" key="1">
    <citation type="journal article" date="2013" name="Nature">
        <title>Anaerobic oxidation of methane coupled to nitrate reduction in a novel archaeal lineage.</title>
        <authorList>
            <person name="Haroon M.F."/>
            <person name="Hu S."/>
            <person name="Shi Y."/>
            <person name="Imelfort M."/>
            <person name="Keller J."/>
            <person name="Hugenholtz P."/>
            <person name="Yuan Z."/>
            <person name="Tyson G.W."/>
        </authorList>
    </citation>
    <scope>NUCLEOTIDE SEQUENCE [LARGE SCALE GENOMIC DNA]</scope>
    <source>
        <strain evidence="4 5">ANME-2d</strain>
    </source>
</reference>
<dbReference type="SUPFAM" id="SSF53448">
    <property type="entry name" value="Nucleotide-diphospho-sugar transferases"/>
    <property type="match status" value="1"/>
</dbReference>
<comment type="caution">
    <text evidence="4">The sequence shown here is derived from an EMBL/GenBank/DDBJ whole genome shotgun (WGS) entry which is preliminary data.</text>
</comment>
<proteinExistence type="predicted"/>
<dbReference type="PANTHER" id="PTHR43630">
    <property type="entry name" value="POLY-BETA-1,6-N-ACETYL-D-GLUCOSAMINE SYNTHASE"/>
    <property type="match status" value="1"/>
</dbReference>
<evidence type="ECO:0000259" key="3">
    <source>
        <dbReference type="Pfam" id="PF00535"/>
    </source>
</evidence>
<dbReference type="GO" id="GO:0016757">
    <property type="term" value="F:glycosyltransferase activity"/>
    <property type="evidence" value="ECO:0007669"/>
    <property type="project" value="UniProtKB-KW"/>
</dbReference>
<protein>
    <submittedName>
        <fullName evidence="4">Glycosyl transferase</fullName>
    </submittedName>
</protein>
<dbReference type="InterPro" id="IPR001173">
    <property type="entry name" value="Glyco_trans_2-like"/>
</dbReference>
<evidence type="ECO:0000313" key="5">
    <source>
        <dbReference type="Proteomes" id="UP000027153"/>
    </source>
</evidence>
<dbReference type="AlphaFoldDB" id="A0A062V4M0"/>